<name>A0A2Z6NPU1_TRISU</name>
<keyword evidence="3" id="KW-1185">Reference proteome</keyword>
<sequence length="80" mass="8936">MNQPNAVVEPSAAHEANHQGDKQRKRPPGRGYNSGVEGRLMTPPPIAFTLWQFEFRGREATAVSFLEKGFQSHGNNDVSW</sequence>
<organism evidence="2 3">
    <name type="scientific">Trifolium subterraneum</name>
    <name type="common">Subterranean clover</name>
    <dbReference type="NCBI Taxonomy" id="3900"/>
    <lineage>
        <taxon>Eukaryota</taxon>
        <taxon>Viridiplantae</taxon>
        <taxon>Streptophyta</taxon>
        <taxon>Embryophyta</taxon>
        <taxon>Tracheophyta</taxon>
        <taxon>Spermatophyta</taxon>
        <taxon>Magnoliopsida</taxon>
        <taxon>eudicotyledons</taxon>
        <taxon>Gunneridae</taxon>
        <taxon>Pentapetalae</taxon>
        <taxon>rosids</taxon>
        <taxon>fabids</taxon>
        <taxon>Fabales</taxon>
        <taxon>Fabaceae</taxon>
        <taxon>Papilionoideae</taxon>
        <taxon>50 kb inversion clade</taxon>
        <taxon>NPAAA clade</taxon>
        <taxon>Hologalegina</taxon>
        <taxon>IRL clade</taxon>
        <taxon>Trifolieae</taxon>
        <taxon>Trifolium</taxon>
    </lineage>
</organism>
<proteinExistence type="predicted"/>
<accession>A0A2Z6NPU1</accession>
<dbReference type="EMBL" id="DF973725">
    <property type="protein sequence ID" value="GAU38670.1"/>
    <property type="molecule type" value="Genomic_DNA"/>
</dbReference>
<protein>
    <submittedName>
        <fullName evidence="2">Uncharacterized protein</fullName>
    </submittedName>
</protein>
<reference evidence="3" key="1">
    <citation type="journal article" date="2017" name="Front. Plant Sci.">
        <title>Climate Clever Clovers: New Paradigm to Reduce the Environmental Footprint of Ruminants by Breeding Low Methanogenic Forages Utilizing Haplotype Variation.</title>
        <authorList>
            <person name="Kaur P."/>
            <person name="Appels R."/>
            <person name="Bayer P.E."/>
            <person name="Keeble-Gagnere G."/>
            <person name="Wang J."/>
            <person name="Hirakawa H."/>
            <person name="Shirasawa K."/>
            <person name="Vercoe P."/>
            <person name="Stefanova K."/>
            <person name="Durmic Z."/>
            <person name="Nichols P."/>
            <person name="Revell C."/>
            <person name="Isobe S.N."/>
            <person name="Edwards D."/>
            <person name="Erskine W."/>
        </authorList>
    </citation>
    <scope>NUCLEOTIDE SEQUENCE [LARGE SCALE GENOMIC DNA]</scope>
    <source>
        <strain evidence="3">cv. Daliak</strain>
    </source>
</reference>
<gene>
    <name evidence="2" type="ORF">TSUD_292520</name>
</gene>
<dbReference type="Proteomes" id="UP000242715">
    <property type="component" value="Unassembled WGS sequence"/>
</dbReference>
<dbReference type="AlphaFoldDB" id="A0A2Z6NPU1"/>
<feature type="region of interest" description="Disordered" evidence="1">
    <location>
        <begin position="1"/>
        <end position="42"/>
    </location>
</feature>
<evidence type="ECO:0000313" key="2">
    <source>
        <dbReference type="EMBL" id="GAU38670.1"/>
    </source>
</evidence>
<evidence type="ECO:0000313" key="3">
    <source>
        <dbReference type="Proteomes" id="UP000242715"/>
    </source>
</evidence>
<evidence type="ECO:0000256" key="1">
    <source>
        <dbReference type="SAM" id="MobiDB-lite"/>
    </source>
</evidence>